<name>A0ABP6KZ41_9ACTN</name>
<comment type="catalytic activity">
    <reaction evidence="3">
        <text>alpha,alpha-trehalose 6-phosphate + H2O = alpha,alpha-trehalose + phosphate</text>
        <dbReference type="Rhea" id="RHEA:23420"/>
        <dbReference type="ChEBI" id="CHEBI:15377"/>
        <dbReference type="ChEBI" id="CHEBI:16551"/>
        <dbReference type="ChEBI" id="CHEBI:43474"/>
        <dbReference type="ChEBI" id="CHEBI:58429"/>
        <dbReference type="EC" id="3.1.3.12"/>
    </reaction>
</comment>
<sequence length="262" mass="26838">MATGESPQLPAELIAALHAFAALPTVVVASDFDGCLAPIVAHPTDARADPAAVAALVALAAVPATTTAIVSGRARADLAALVAIAAPDRCGVALVGSHGTEFDDDFATRITDAERALLAQVAADLGEIAAQFPGTMVETKPASAVLHVRNAADRAHSDAALELARRGPATRPGVHVTEGKAVLELAVIETGKGHALDLLRAQSDADAVCYLGDDVTDENAFSHLRGSDISIKVGDGNTIARHRIAGPNLVGEVLRVLLEGRR</sequence>
<dbReference type="RefSeq" id="WP_290704461.1">
    <property type="nucleotide sequence ID" value="NZ_BAAAVS010000011.1"/>
</dbReference>
<evidence type="ECO:0000256" key="3">
    <source>
        <dbReference type="RuleBase" id="RU361117"/>
    </source>
</evidence>
<dbReference type="InterPro" id="IPR036412">
    <property type="entry name" value="HAD-like_sf"/>
</dbReference>
<dbReference type="NCBIfam" id="TIGR00685">
    <property type="entry name" value="T6PP"/>
    <property type="match status" value="1"/>
</dbReference>
<protein>
    <recommendedName>
        <fullName evidence="3">Trehalose 6-phosphate phosphatase</fullName>
        <ecNumber evidence="3">3.1.3.12</ecNumber>
    </recommendedName>
</protein>
<organism evidence="4 5">
    <name type="scientific">Gordonia defluvii</name>
    <dbReference type="NCBI Taxonomy" id="283718"/>
    <lineage>
        <taxon>Bacteria</taxon>
        <taxon>Bacillati</taxon>
        <taxon>Actinomycetota</taxon>
        <taxon>Actinomycetes</taxon>
        <taxon>Mycobacteriales</taxon>
        <taxon>Gordoniaceae</taxon>
        <taxon>Gordonia</taxon>
    </lineage>
</organism>
<dbReference type="Gene3D" id="3.30.70.1020">
    <property type="entry name" value="Trehalose-6-phosphate phosphatase related protein, domain 2"/>
    <property type="match status" value="1"/>
</dbReference>
<keyword evidence="5" id="KW-1185">Reference proteome</keyword>
<dbReference type="InterPro" id="IPR003337">
    <property type="entry name" value="Trehalose_PPase"/>
</dbReference>
<comment type="caution">
    <text evidence="4">The sequence shown here is derived from an EMBL/GenBank/DDBJ whole genome shotgun (WGS) entry which is preliminary data.</text>
</comment>
<keyword evidence="3" id="KW-0460">Magnesium</keyword>
<evidence type="ECO:0000313" key="4">
    <source>
        <dbReference type="EMBL" id="GAA3027542.1"/>
    </source>
</evidence>
<dbReference type="PANTHER" id="PTHR43768:SF3">
    <property type="entry name" value="TREHALOSE 6-PHOSPHATE PHOSPHATASE"/>
    <property type="match status" value="1"/>
</dbReference>
<evidence type="ECO:0000313" key="5">
    <source>
        <dbReference type="Proteomes" id="UP001501035"/>
    </source>
</evidence>
<comment type="cofactor">
    <cofactor evidence="3">
        <name>Mg(2+)</name>
        <dbReference type="ChEBI" id="CHEBI:18420"/>
    </cofactor>
</comment>
<dbReference type="SUPFAM" id="SSF56784">
    <property type="entry name" value="HAD-like"/>
    <property type="match status" value="1"/>
</dbReference>
<dbReference type="InterPro" id="IPR044651">
    <property type="entry name" value="OTSB-like"/>
</dbReference>
<comment type="similarity">
    <text evidence="3">Belongs to the trehalose phosphatase family.</text>
</comment>
<proteinExistence type="inferred from homology"/>
<dbReference type="EMBL" id="BAAAVS010000011">
    <property type="protein sequence ID" value="GAA3027542.1"/>
    <property type="molecule type" value="Genomic_DNA"/>
</dbReference>
<dbReference type="Proteomes" id="UP001501035">
    <property type="component" value="Unassembled WGS sequence"/>
</dbReference>
<comment type="pathway">
    <text evidence="3">Glycan biosynthesis; trehalose biosynthesis.</text>
</comment>
<gene>
    <name evidence="4" type="ORF">GCM10010528_06660</name>
</gene>
<dbReference type="InterPro" id="IPR023214">
    <property type="entry name" value="HAD_sf"/>
</dbReference>
<evidence type="ECO:0000256" key="1">
    <source>
        <dbReference type="ARBA" id="ARBA00022801"/>
    </source>
</evidence>
<dbReference type="EC" id="3.1.3.12" evidence="3"/>
<reference evidence="5" key="1">
    <citation type="journal article" date="2019" name="Int. J. Syst. Evol. Microbiol.">
        <title>The Global Catalogue of Microorganisms (GCM) 10K type strain sequencing project: providing services to taxonomists for standard genome sequencing and annotation.</title>
        <authorList>
            <consortium name="The Broad Institute Genomics Platform"/>
            <consortium name="The Broad Institute Genome Sequencing Center for Infectious Disease"/>
            <person name="Wu L."/>
            <person name="Ma J."/>
        </authorList>
    </citation>
    <scope>NUCLEOTIDE SEQUENCE [LARGE SCALE GENOMIC DNA]</scope>
    <source>
        <strain evidence="5">JCM 14234</strain>
    </source>
</reference>
<keyword evidence="1 3" id="KW-0378">Hydrolase</keyword>
<dbReference type="Pfam" id="PF02358">
    <property type="entry name" value="Trehalose_PPase"/>
    <property type="match status" value="1"/>
</dbReference>
<dbReference type="Gene3D" id="3.40.50.1000">
    <property type="entry name" value="HAD superfamily/HAD-like"/>
    <property type="match status" value="1"/>
</dbReference>
<dbReference type="PANTHER" id="PTHR43768">
    <property type="entry name" value="TREHALOSE 6-PHOSPHATE PHOSPHATASE"/>
    <property type="match status" value="1"/>
</dbReference>
<keyword evidence="3" id="KW-0479">Metal-binding</keyword>
<comment type="function">
    <text evidence="2 3">Removes the phosphate from trehalose 6-phosphate to produce free trehalose.</text>
</comment>
<accession>A0ABP6KZ41</accession>
<evidence type="ECO:0000256" key="2">
    <source>
        <dbReference type="ARBA" id="ARBA00024179"/>
    </source>
</evidence>